<comment type="caution">
    <text evidence="1">The sequence shown here is derived from an EMBL/GenBank/DDBJ whole genome shotgun (WGS) entry which is preliminary data.</text>
</comment>
<reference evidence="1" key="1">
    <citation type="journal article" date="2023" name="DNA Res.">
        <title>Chromosome-level genome assembly of Phrynocephalus forsythii using third-generation DNA sequencing and Hi-C analysis.</title>
        <authorList>
            <person name="Qi Y."/>
            <person name="Zhao W."/>
            <person name="Zhao Y."/>
            <person name="Niu C."/>
            <person name="Cao S."/>
            <person name="Zhang Y."/>
        </authorList>
    </citation>
    <scope>NUCLEOTIDE SEQUENCE</scope>
    <source>
        <tissue evidence="1">Muscle</tissue>
    </source>
</reference>
<evidence type="ECO:0000313" key="2">
    <source>
        <dbReference type="Proteomes" id="UP001142489"/>
    </source>
</evidence>
<evidence type="ECO:0000313" key="1">
    <source>
        <dbReference type="EMBL" id="KAJ7335404.1"/>
    </source>
</evidence>
<proteinExistence type="predicted"/>
<gene>
    <name evidence="1" type="ORF">JRQ81_013345</name>
</gene>
<accession>A0A9Q0XYZ5</accession>
<sequence length="113" mass="13258">MPERSDTAWLANFGFLVDITQHLNVLNTNLQGQNSMVSQLYSHVKAFMTKLQLFQRQLSETVEQQPNTSHFPSLQQIMSTFPEKDMIVQIRRYELDISSLAEEFQQRFENFTV</sequence>
<dbReference type="EMBL" id="JAPFRF010000004">
    <property type="protein sequence ID" value="KAJ7335404.1"/>
    <property type="molecule type" value="Genomic_DNA"/>
</dbReference>
<protein>
    <submittedName>
        <fullName evidence="1">Uncharacterized protein</fullName>
    </submittedName>
</protein>
<organism evidence="1 2">
    <name type="scientific">Phrynocephalus forsythii</name>
    <dbReference type="NCBI Taxonomy" id="171643"/>
    <lineage>
        <taxon>Eukaryota</taxon>
        <taxon>Metazoa</taxon>
        <taxon>Chordata</taxon>
        <taxon>Craniata</taxon>
        <taxon>Vertebrata</taxon>
        <taxon>Euteleostomi</taxon>
        <taxon>Lepidosauria</taxon>
        <taxon>Squamata</taxon>
        <taxon>Bifurcata</taxon>
        <taxon>Unidentata</taxon>
        <taxon>Episquamata</taxon>
        <taxon>Toxicofera</taxon>
        <taxon>Iguania</taxon>
        <taxon>Acrodonta</taxon>
        <taxon>Agamidae</taxon>
        <taxon>Agaminae</taxon>
        <taxon>Phrynocephalus</taxon>
    </lineage>
</organism>
<dbReference type="Proteomes" id="UP001142489">
    <property type="component" value="Unassembled WGS sequence"/>
</dbReference>
<dbReference type="OrthoDB" id="10061052at2759"/>
<dbReference type="PANTHER" id="PTHR45913:SF9">
    <property type="entry name" value="GENERAL TRANSCRIPTION FACTOR II-I REPEAT DOMAIN-CONTAINING PROTEIN 2-LIKE-RELATED"/>
    <property type="match status" value="1"/>
</dbReference>
<dbReference type="PANTHER" id="PTHR45913">
    <property type="entry name" value="EPM2A-INTERACTING PROTEIN 1"/>
    <property type="match status" value="1"/>
</dbReference>
<keyword evidence="2" id="KW-1185">Reference proteome</keyword>
<name>A0A9Q0XYZ5_9SAUR</name>
<dbReference type="AlphaFoldDB" id="A0A9Q0XYZ5"/>